<feature type="transmembrane region" description="Helical" evidence="2">
    <location>
        <begin position="31"/>
        <end position="57"/>
    </location>
</feature>
<reference evidence="3 4" key="1">
    <citation type="submission" date="2016-03" db="EMBL/GenBank/DDBJ databases">
        <title>EvidentialGene: Evidence-directed Construction of Genes on Genomes.</title>
        <authorList>
            <person name="Gilbert D.G."/>
            <person name="Choi J.-H."/>
            <person name="Mockaitis K."/>
            <person name="Colbourne J."/>
            <person name="Pfrender M."/>
        </authorList>
    </citation>
    <scope>NUCLEOTIDE SEQUENCE [LARGE SCALE GENOMIC DNA]</scope>
    <source>
        <strain evidence="3 4">Xinb3</strain>
        <tissue evidence="3">Complete organism</tissue>
    </source>
</reference>
<dbReference type="EMBL" id="LRGB01001426">
    <property type="protein sequence ID" value="KZS11963.1"/>
    <property type="molecule type" value="Genomic_DNA"/>
</dbReference>
<protein>
    <submittedName>
        <fullName evidence="3">Uncharacterized protein</fullName>
    </submittedName>
</protein>
<name>A0A164V4N1_9CRUS</name>
<dbReference type="AlphaFoldDB" id="A0A164V4N1"/>
<evidence type="ECO:0000313" key="4">
    <source>
        <dbReference type="Proteomes" id="UP000076858"/>
    </source>
</evidence>
<evidence type="ECO:0000256" key="1">
    <source>
        <dbReference type="SAM" id="MobiDB-lite"/>
    </source>
</evidence>
<keyword evidence="2" id="KW-0472">Membrane</keyword>
<dbReference type="Proteomes" id="UP000076858">
    <property type="component" value="Unassembled WGS sequence"/>
</dbReference>
<dbReference type="OrthoDB" id="5984008at2759"/>
<evidence type="ECO:0000256" key="2">
    <source>
        <dbReference type="SAM" id="Phobius"/>
    </source>
</evidence>
<comment type="caution">
    <text evidence="3">The sequence shown here is derived from an EMBL/GenBank/DDBJ whole genome shotgun (WGS) entry which is preliminary data.</text>
</comment>
<organism evidence="3 4">
    <name type="scientific">Daphnia magna</name>
    <dbReference type="NCBI Taxonomy" id="35525"/>
    <lineage>
        <taxon>Eukaryota</taxon>
        <taxon>Metazoa</taxon>
        <taxon>Ecdysozoa</taxon>
        <taxon>Arthropoda</taxon>
        <taxon>Crustacea</taxon>
        <taxon>Branchiopoda</taxon>
        <taxon>Diplostraca</taxon>
        <taxon>Cladocera</taxon>
        <taxon>Anomopoda</taxon>
        <taxon>Daphniidae</taxon>
        <taxon>Daphnia</taxon>
    </lineage>
</organism>
<keyword evidence="2" id="KW-1133">Transmembrane helix</keyword>
<sequence>MDELRSKWYSSLPCSRSAHDAYRPQPLGVSAVAGVFILLGFGILGGCLILVLEHLVYKFALPVLRRQHKGTIWRSPNMMFFSQKLYRFINCVELLSPHHAAKELMHSLRQGQITSLFQKSVKRKENEQKRRRKSKAQFFEMIREVRRYQQEEKETEVADDEEDEEEYDHHHRVVDEETGEGLADDDEEEKRPQYAPPPPADYGDDCGDDSTSVVVVVAGQNKTPSSDDIAVYNTQMPIVTDSRFTVDPPLPSRSSDSERKWKMQMAQRRRSFSADALCEPAHIHQQRRRQGVRFAESSPSSSSNNSSEQSLSQLEDGVAGASAGWDNSEDNSSLLCSMVDKATLNKLTKEDLLLLWQAAESDWLAKVRALRKQRDILQLRYQHAKAVSQVANPYQAPPTPPLPTMKF</sequence>
<feature type="region of interest" description="Disordered" evidence="1">
    <location>
        <begin position="242"/>
        <end position="325"/>
    </location>
</feature>
<gene>
    <name evidence="3" type="ORF">APZ42_023214</name>
</gene>
<feature type="compositionally biased region" description="Acidic residues" evidence="1">
    <location>
        <begin position="157"/>
        <end position="166"/>
    </location>
</feature>
<keyword evidence="4" id="KW-1185">Reference proteome</keyword>
<keyword evidence="2" id="KW-0812">Transmembrane</keyword>
<evidence type="ECO:0000313" key="3">
    <source>
        <dbReference type="EMBL" id="KZS11963.1"/>
    </source>
</evidence>
<dbReference type="STRING" id="35525.A0A164V4N1"/>
<feature type="compositionally biased region" description="Low complexity" evidence="1">
    <location>
        <begin position="296"/>
        <end position="314"/>
    </location>
</feature>
<feature type="region of interest" description="Disordered" evidence="1">
    <location>
        <begin position="149"/>
        <end position="205"/>
    </location>
</feature>
<accession>A0A164V4N1</accession>
<proteinExistence type="predicted"/>
<feature type="compositionally biased region" description="Acidic residues" evidence="1">
    <location>
        <begin position="176"/>
        <end position="188"/>
    </location>
</feature>